<dbReference type="STRING" id="135651.G0PL57"/>
<dbReference type="Proteomes" id="UP000008068">
    <property type="component" value="Unassembled WGS sequence"/>
</dbReference>
<organism evidence="4">
    <name type="scientific">Caenorhabditis brenneri</name>
    <name type="common">Nematode worm</name>
    <dbReference type="NCBI Taxonomy" id="135651"/>
    <lineage>
        <taxon>Eukaryota</taxon>
        <taxon>Metazoa</taxon>
        <taxon>Ecdysozoa</taxon>
        <taxon>Nematoda</taxon>
        <taxon>Chromadorea</taxon>
        <taxon>Rhabditida</taxon>
        <taxon>Rhabditina</taxon>
        <taxon>Rhabditomorpha</taxon>
        <taxon>Rhabditoidea</taxon>
        <taxon>Rhabditidae</taxon>
        <taxon>Peloderinae</taxon>
        <taxon>Caenorhabditis</taxon>
    </lineage>
</organism>
<reference evidence="4" key="1">
    <citation type="submission" date="2011-07" db="EMBL/GenBank/DDBJ databases">
        <authorList>
            <consortium name="Caenorhabditis brenneri Sequencing and Analysis Consortium"/>
            <person name="Wilson R.K."/>
        </authorList>
    </citation>
    <scope>NUCLEOTIDE SEQUENCE [LARGE SCALE GENOMIC DNA]</scope>
    <source>
        <strain evidence="4">PB2801</strain>
    </source>
</reference>
<keyword evidence="4" id="KW-1185">Reference proteome</keyword>
<dbReference type="InterPro" id="IPR042312">
    <property type="entry name" value="F26C11.3-like"/>
</dbReference>
<feature type="region of interest" description="Disordered" evidence="1">
    <location>
        <begin position="154"/>
        <end position="227"/>
    </location>
</feature>
<feature type="chain" id="PRO_5003407052" evidence="2">
    <location>
        <begin position="24"/>
        <end position="313"/>
    </location>
</feature>
<name>G0PL57_CAEBE</name>
<dbReference type="PANTHER" id="PTHR40289">
    <property type="entry name" value="PROTEIN CBG04714"/>
    <property type="match status" value="1"/>
</dbReference>
<dbReference type="HOGENOM" id="CLU_889133_0_0_1"/>
<feature type="signal peptide" evidence="2">
    <location>
        <begin position="1"/>
        <end position="23"/>
    </location>
</feature>
<accession>G0PL57</accession>
<evidence type="ECO:0000256" key="1">
    <source>
        <dbReference type="SAM" id="MobiDB-lite"/>
    </source>
</evidence>
<proteinExistence type="predicted"/>
<dbReference type="OrthoDB" id="5911672at2759"/>
<evidence type="ECO:0000313" key="3">
    <source>
        <dbReference type="EMBL" id="EGT33987.1"/>
    </source>
</evidence>
<gene>
    <name evidence="3" type="ORF">CAEBREN_12464</name>
</gene>
<dbReference type="PANTHER" id="PTHR40289:SF1">
    <property type="entry name" value="SUSHI DOMAIN-CONTAINING PROTEIN"/>
    <property type="match status" value="1"/>
</dbReference>
<dbReference type="AlphaFoldDB" id="G0PL57"/>
<evidence type="ECO:0000256" key="2">
    <source>
        <dbReference type="SAM" id="SignalP"/>
    </source>
</evidence>
<sequence>MWLLRNSLLILFLLQLIVNRSCANAIRDDQKTPTTSTDTSISTGTSTPTTTAPMNCLWLDTPFEYMDKSSTFTYNGSCCTEIAYKALNGSRYQEQIDNWDDIQDQISRESSVPLKLKSKESVMKNALVNLLYCIEEACDLEETWTNCSDITTTVSTSTPMSTSTTSESSTGASPTTDESSSSSTSTSRTTTTLTDTSSSTSTGTSIEGTSTKPTTTTSSMSTSTTTTPIENEDHFDCLWLKNHTTINLDGYKLNYTGECCSEAAFESVKASEDYGWTLSGNVEVGGLFPDILKDVVFCAKNACSFPPWTNCSG</sequence>
<dbReference type="InParanoid" id="G0PL57"/>
<dbReference type="EMBL" id="GL381012">
    <property type="protein sequence ID" value="EGT33987.1"/>
    <property type="molecule type" value="Genomic_DNA"/>
</dbReference>
<keyword evidence="2" id="KW-0732">Signal</keyword>
<evidence type="ECO:0000313" key="4">
    <source>
        <dbReference type="Proteomes" id="UP000008068"/>
    </source>
</evidence>
<protein>
    <submittedName>
        <fullName evidence="3">Uncharacterized protein</fullName>
    </submittedName>
</protein>